<keyword evidence="1" id="KW-0678">Repressor</keyword>
<dbReference type="InterPro" id="IPR036244">
    <property type="entry name" value="TipA-like_antibiotic-bd"/>
</dbReference>
<dbReference type="Gene3D" id="1.10.1660.10">
    <property type="match status" value="1"/>
</dbReference>
<keyword evidence="4" id="KW-0804">Transcription</keyword>
<feature type="domain" description="HTH merR-type" evidence="5">
    <location>
        <begin position="13"/>
        <end position="82"/>
    </location>
</feature>
<dbReference type="AlphaFoldDB" id="A0A3S5BU49"/>
<dbReference type="SUPFAM" id="SSF46955">
    <property type="entry name" value="Putative DNA-binding domain"/>
    <property type="match status" value="1"/>
</dbReference>
<protein>
    <submittedName>
        <fullName evidence="6">HTH-type transcriptional activator tipA</fullName>
    </submittedName>
</protein>
<dbReference type="InterPro" id="IPR000551">
    <property type="entry name" value="MerR-type_HTH_dom"/>
</dbReference>
<dbReference type="Proteomes" id="UP000270988">
    <property type="component" value="Chromosome"/>
</dbReference>
<evidence type="ECO:0000256" key="1">
    <source>
        <dbReference type="ARBA" id="ARBA00022491"/>
    </source>
</evidence>
<evidence type="ECO:0000259" key="5">
    <source>
        <dbReference type="PROSITE" id="PS50937"/>
    </source>
</evidence>
<evidence type="ECO:0000256" key="4">
    <source>
        <dbReference type="ARBA" id="ARBA00023163"/>
    </source>
</evidence>
<name>A0A3S5BU49_9MICC</name>
<dbReference type="PANTHER" id="PTHR30204:SF69">
    <property type="entry name" value="MERR-FAMILY TRANSCRIPTIONAL REGULATOR"/>
    <property type="match status" value="1"/>
</dbReference>
<gene>
    <name evidence="6" type="primary">tipA</name>
    <name evidence="6" type="ORF">NCTC10918_00176</name>
</gene>
<evidence type="ECO:0000256" key="2">
    <source>
        <dbReference type="ARBA" id="ARBA00023015"/>
    </source>
</evidence>
<accession>A0A3S5BU49</accession>
<dbReference type="CDD" id="cd01106">
    <property type="entry name" value="HTH_TipAL-Mta"/>
    <property type="match status" value="1"/>
</dbReference>
<dbReference type="OMA" id="WGDTDAW"/>
<dbReference type="GO" id="GO:0003700">
    <property type="term" value="F:DNA-binding transcription factor activity"/>
    <property type="evidence" value="ECO:0007669"/>
    <property type="project" value="InterPro"/>
</dbReference>
<evidence type="ECO:0000313" key="6">
    <source>
        <dbReference type="EMBL" id="VEJ28937.1"/>
    </source>
</evidence>
<dbReference type="PROSITE" id="PS50937">
    <property type="entry name" value="HTH_MERR_2"/>
    <property type="match status" value="1"/>
</dbReference>
<keyword evidence="3" id="KW-0238">DNA-binding</keyword>
<dbReference type="InterPro" id="IPR047057">
    <property type="entry name" value="MerR_fam"/>
</dbReference>
<dbReference type="Pfam" id="PF13411">
    <property type="entry name" value="MerR_1"/>
    <property type="match status" value="1"/>
</dbReference>
<dbReference type="EMBL" id="LR134521">
    <property type="protein sequence ID" value="VEJ28937.1"/>
    <property type="molecule type" value="Genomic_DNA"/>
</dbReference>
<dbReference type="InterPro" id="IPR009061">
    <property type="entry name" value="DNA-bd_dom_put_sf"/>
</dbReference>
<proteinExistence type="predicted"/>
<dbReference type="STRING" id="762948.HMPREF0733_11518"/>
<sequence>MDANTTPDGGQHEYTVGEAASLHGLTVRTLHHWEQRGLISPAHDELNGYRYYSDADLERITVIMGYRAIGMSLKAIRSVLQDEANSTEHLLAQRDMLQRKMAAYERMLTTLDQLLEDAMAPKNEQLTAAEKAEIMGDGFSPAREQEAQERYGHTDDWAEYQRRTAAMSRTDWVKGKQELDAVEQALVEAFTRGVQPGSEEANALAERHRASLFFFEVTPAKHAILARGYVEDARFNEHYEKLAAGLAVWLRDIIYENARAHGLDPENVTWC</sequence>
<organism evidence="6 7">
    <name type="scientific">Rothia dentocariosa</name>
    <dbReference type="NCBI Taxonomy" id="2047"/>
    <lineage>
        <taxon>Bacteria</taxon>
        <taxon>Bacillati</taxon>
        <taxon>Actinomycetota</taxon>
        <taxon>Actinomycetes</taxon>
        <taxon>Micrococcales</taxon>
        <taxon>Micrococcaceae</taxon>
        <taxon>Rothia</taxon>
    </lineage>
</organism>
<reference evidence="6 7" key="1">
    <citation type="submission" date="2018-12" db="EMBL/GenBank/DDBJ databases">
        <authorList>
            <consortium name="Pathogen Informatics"/>
        </authorList>
    </citation>
    <scope>NUCLEOTIDE SEQUENCE [LARGE SCALE GENOMIC DNA]</scope>
    <source>
        <strain evidence="6 7">NCTC10918</strain>
    </source>
</reference>
<dbReference type="RefSeq" id="WP_013398709.1">
    <property type="nucleotide sequence ID" value="NZ_CP133473.1"/>
</dbReference>
<dbReference type="InterPro" id="IPR012925">
    <property type="entry name" value="TipAS_dom"/>
</dbReference>
<dbReference type="PRINTS" id="PR00040">
    <property type="entry name" value="HTHMERR"/>
</dbReference>
<dbReference type="SUPFAM" id="SSF89082">
    <property type="entry name" value="Antibiotic binding domain of TipA-like multidrug resistance regulators"/>
    <property type="match status" value="1"/>
</dbReference>
<dbReference type="Pfam" id="PF07739">
    <property type="entry name" value="TipAS"/>
    <property type="match status" value="1"/>
</dbReference>
<dbReference type="GeneID" id="29743092"/>
<dbReference type="Gene3D" id="1.10.490.50">
    <property type="entry name" value="Antibiotic binding domain of TipA-like multidrug resistance regulators"/>
    <property type="match status" value="1"/>
</dbReference>
<keyword evidence="2" id="KW-0805">Transcription regulation</keyword>
<dbReference type="SMART" id="SM00422">
    <property type="entry name" value="HTH_MERR"/>
    <property type="match status" value="1"/>
</dbReference>
<evidence type="ECO:0000256" key="3">
    <source>
        <dbReference type="ARBA" id="ARBA00023125"/>
    </source>
</evidence>
<dbReference type="PANTHER" id="PTHR30204">
    <property type="entry name" value="REDOX-CYCLING DRUG-SENSING TRANSCRIPTIONAL ACTIVATOR SOXR"/>
    <property type="match status" value="1"/>
</dbReference>
<dbReference type="GO" id="GO:0003677">
    <property type="term" value="F:DNA binding"/>
    <property type="evidence" value="ECO:0007669"/>
    <property type="project" value="UniProtKB-KW"/>
</dbReference>
<evidence type="ECO:0000313" key="7">
    <source>
        <dbReference type="Proteomes" id="UP000270988"/>
    </source>
</evidence>